<reference evidence="1 2" key="1">
    <citation type="submission" date="2024-01" db="EMBL/GenBank/DDBJ databases">
        <title>Multi-omics insights into the function and evolution of sodium benzoate biodegradation pathways in Benzoatithermus flavus gen. nov., sp. nov. from hot spring.</title>
        <authorList>
            <person name="Hu C.-J."/>
            <person name="Li W.-J."/>
        </authorList>
    </citation>
    <scope>NUCLEOTIDE SEQUENCE [LARGE SCALE GENOMIC DNA]</scope>
    <source>
        <strain evidence="1 2">SYSU G07066</strain>
    </source>
</reference>
<dbReference type="RefSeq" id="WP_418160673.1">
    <property type="nucleotide sequence ID" value="NZ_JBBLZC010000018.1"/>
</dbReference>
<evidence type="ECO:0000313" key="2">
    <source>
        <dbReference type="Proteomes" id="UP001375743"/>
    </source>
</evidence>
<organism evidence="1 2">
    <name type="scientific">Benzoatithermus flavus</name>
    <dbReference type="NCBI Taxonomy" id="3108223"/>
    <lineage>
        <taxon>Bacteria</taxon>
        <taxon>Pseudomonadati</taxon>
        <taxon>Pseudomonadota</taxon>
        <taxon>Alphaproteobacteria</taxon>
        <taxon>Geminicoccales</taxon>
        <taxon>Geminicoccaceae</taxon>
        <taxon>Benzoatithermus</taxon>
    </lineage>
</organism>
<name>A0ABU8XUU8_9PROT</name>
<protein>
    <submittedName>
        <fullName evidence="1">Uncharacterized protein</fullName>
    </submittedName>
</protein>
<comment type="caution">
    <text evidence="1">The sequence shown here is derived from an EMBL/GenBank/DDBJ whole genome shotgun (WGS) entry which is preliminary data.</text>
</comment>
<keyword evidence="2" id="KW-1185">Reference proteome</keyword>
<dbReference type="Proteomes" id="UP001375743">
    <property type="component" value="Unassembled WGS sequence"/>
</dbReference>
<sequence>MSFSKILLTILVIVAVWRGLRLYHQLQSRLANTGNRATPAAKPAGRAAAQATDLVECPRCGTFVPNGTFCRSREECRYRRT</sequence>
<evidence type="ECO:0000313" key="1">
    <source>
        <dbReference type="EMBL" id="MEK0084821.1"/>
    </source>
</evidence>
<proteinExistence type="predicted"/>
<gene>
    <name evidence="1" type="ORF">U1T56_16840</name>
</gene>
<dbReference type="EMBL" id="JBBLZC010000018">
    <property type="protein sequence ID" value="MEK0084821.1"/>
    <property type="molecule type" value="Genomic_DNA"/>
</dbReference>
<accession>A0ABU8XUU8</accession>